<evidence type="ECO:0000256" key="1">
    <source>
        <dbReference type="SAM" id="Coils"/>
    </source>
</evidence>
<feature type="coiled-coil region" evidence="1">
    <location>
        <begin position="316"/>
        <end position="379"/>
    </location>
</feature>
<protein>
    <submittedName>
        <fullName evidence="3">Uncharacterized protein</fullName>
    </submittedName>
</protein>
<feature type="region of interest" description="Disordered" evidence="2">
    <location>
        <begin position="416"/>
        <end position="445"/>
    </location>
</feature>
<organism evidence="3 4">
    <name type="scientific">Tilletiopsis washingtonensis</name>
    <dbReference type="NCBI Taxonomy" id="58919"/>
    <lineage>
        <taxon>Eukaryota</taxon>
        <taxon>Fungi</taxon>
        <taxon>Dikarya</taxon>
        <taxon>Basidiomycota</taxon>
        <taxon>Ustilaginomycotina</taxon>
        <taxon>Exobasidiomycetes</taxon>
        <taxon>Entylomatales</taxon>
        <taxon>Entylomatales incertae sedis</taxon>
        <taxon>Tilletiopsis</taxon>
    </lineage>
</organism>
<sequence>MRRRGVHEPSSALPTRQHPPPGPLPSHFASCSFSLQPARSQHALDMSVTLPGLKLAVALCTDELAHFLEGFSQTTSTDSTPDDGSDGNGTVTINVSFRAPLGERLVFYASMRPDDADPIEWPYIVKLQHHDGSEHDPMPQHWPHKWEDDQQEWWATDSRTRAFIAAEKTSTFSIAHDDGTGKWKKKPSYIISFQHEMAEPAQCANEPPVKIQLTPMHVPVPRERADDDEEDGSNKRLKMDPDSEQHADAAPPAAARRHQESSSVTLGDGTDDEEADRPLAQLLQFKSEYAEQQIESFGRRRQEERKDDDEAVRGILELVQGERAKVLKKLSECERNIEAIPVQAEERLADEQHRFNDEMEKHRKTIKNTEAKMQRRELDFEAWKTEDAKTTASELNRATIERGVLAERSRRLKRQVETAEAKLGKKRGPAPTDLVLTLPDSDDEE</sequence>
<dbReference type="Proteomes" id="UP000245946">
    <property type="component" value="Unassembled WGS sequence"/>
</dbReference>
<evidence type="ECO:0000313" key="3">
    <source>
        <dbReference type="EMBL" id="PWN94948.1"/>
    </source>
</evidence>
<gene>
    <name evidence="3" type="ORF">FA09DRAFT_363359</name>
</gene>
<feature type="compositionally biased region" description="Basic and acidic residues" evidence="2">
    <location>
        <begin position="232"/>
        <end position="247"/>
    </location>
</feature>
<dbReference type="RefSeq" id="XP_025595227.1">
    <property type="nucleotide sequence ID" value="XM_025745579.1"/>
</dbReference>
<feature type="region of interest" description="Disordered" evidence="2">
    <location>
        <begin position="215"/>
        <end position="273"/>
    </location>
</feature>
<evidence type="ECO:0000256" key="2">
    <source>
        <dbReference type="SAM" id="MobiDB-lite"/>
    </source>
</evidence>
<proteinExistence type="predicted"/>
<dbReference type="EMBL" id="KZ819308">
    <property type="protein sequence ID" value="PWN94948.1"/>
    <property type="molecule type" value="Genomic_DNA"/>
</dbReference>
<reference evidence="3 4" key="1">
    <citation type="journal article" date="2018" name="Mol. Biol. Evol.">
        <title>Broad Genomic Sampling Reveals a Smut Pathogenic Ancestry of the Fungal Clade Ustilaginomycotina.</title>
        <authorList>
            <person name="Kijpornyongpan T."/>
            <person name="Mondo S.J."/>
            <person name="Barry K."/>
            <person name="Sandor L."/>
            <person name="Lee J."/>
            <person name="Lipzen A."/>
            <person name="Pangilinan J."/>
            <person name="LaButti K."/>
            <person name="Hainaut M."/>
            <person name="Henrissat B."/>
            <person name="Grigoriev I.V."/>
            <person name="Spatafora J.W."/>
            <person name="Aime M.C."/>
        </authorList>
    </citation>
    <scope>NUCLEOTIDE SEQUENCE [LARGE SCALE GENOMIC DNA]</scope>
    <source>
        <strain evidence="3 4">MCA 4186</strain>
    </source>
</reference>
<dbReference type="GeneID" id="37273123"/>
<name>A0A316Z1V6_9BASI</name>
<dbReference type="AlphaFoldDB" id="A0A316Z1V6"/>
<keyword evidence="4" id="KW-1185">Reference proteome</keyword>
<keyword evidence="1" id="KW-0175">Coiled coil</keyword>
<accession>A0A316Z1V6</accession>
<feature type="region of interest" description="Disordered" evidence="2">
    <location>
        <begin position="1"/>
        <end position="26"/>
    </location>
</feature>
<evidence type="ECO:0000313" key="4">
    <source>
        <dbReference type="Proteomes" id="UP000245946"/>
    </source>
</evidence>